<dbReference type="SUPFAM" id="SSF54060">
    <property type="entry name" value="His-Me finger endonucleases"/>
    <property type="match status" value="1"/>
</dbReference>
<evidence type="ECO:0000313" key="1">
    <source>
        <dbReference type="EMBL" id="KXV76939.1"/>
    </source>
</evidence>
<protein>
    <recommendedName>
        <fullName evidence="3">HNH nuclease domain-containing protein</fullName>
    </recommendedName>
</protein>
<dbReference type="Gene3D" id="3.90.75.10">
    <property type="entry name" value="Homing Intron 3 (I-ppo) Encoded Endonuclease, Chain A"/>
    <property type="match status" value="1"/>
</dbReference>
<accession>A0A149V9P2</accession>
<proteinExistence type="predicted"/>
<dbReference type="PATRIC" id="fig|178901.15.peg.2523"/>
<evidence type="ECO:0000313" key="2">
    <source>
        <dbReference type="Proteomes" id="UP000075538"/>
    </source>
</evidence>
<dbReference type="EMBL" id="LHZZ01000455">
    <property type="protein sequence ID" value="KXV76939.1"/>
    <property type="molecule type" value="Genomic_DNA"/>
</dbReference>
<dbReference type="InterPro" id="IPR044930">
    <property type="entry name" value="Homing_endonuclease_His-Me"/>
</dbReference>
<name>A0A149V9P2_9PROT</name>
<dbReference type="RefSeq" id="WP_156475195.1">
    <property type="nucleotide sequence ID" value="NZ_LHZZ01000455.1"/>
</dbReference>
<evidence type="ECO:0008006" key="3">
    <source>
        <dbReference type="Google" id="ProtNLM"/>
    </source>
</evidence>
<reference evidence="1 2" key="1">
    <citation type="submission" date="2015-06" db="EMBL/GenBank/DDBJ databases">
        <title>Improved classification and identification of acetic acid bacteria using matrix-assisted laser desorption/ionization time-of-flight mass spectrometry; Gluconobacter nephelii and Gluconobacter uchimurae are later heterotypic synonyms of Gluconobacter japonicus and Gluconobacter oxydans, respectively.</title>
        <authorList>
            <person name="Li L."/>
            <person name="Cleenwerck I."/>
            <person name="De Vuyst L."/>
            <person name="Vandamme P."/>
        </authorList>
    </citation>
    <scope>NUCLEOTIDE SEQUENCE [LARGE SCALE GENOMIC DNA]</scope>
    <source>
        <strain evidence="1 2">LMG 1604</strain>
    </source>
</reference>
<sequence length="205" mass="22992">MTLPTPRNKEEALFLSHVKEVPPPTGKNLTSPCWEWTASCAGDGRPQFNRHINKRQKNNNAARWAFNHFKETLLPGEHACHLCDNELCVSPEHIVPGSNNDNVQDRVAKSEYARNKLNNAVELSNKGAMEDDIAITLKITLCEVERLLDFNADDESIYEAEKQSLGIEAANINRLLRLRSDYYAVNGAKESLSLDRHIQPSGLNG</sequence>
<comment type="caution">
    <text evidence="1">The sequence shown here is derived from an EMBL/GenBank/DDBJ whole genome shotgun (WGS) entry which is preliminary data.</text>
</comment>
<dbReference type="AlphaFoldDB" id="A0A149V9P2"/>
<dbReference type="InterPro" id="IPR044925">
    <property type="entry name" value="His-Me_finger_sf"/>
</dbReference>
<organism evidence="1 2">
    <name type="scientific">Acetobacter malorum</name>
    <dbReference type="NCBI Taxonomy" id="178901"/>
    <lineage>
        <taxon>Bacteria</taxon>
        <taxon>Pseudomonadati</taxon>
        <taxon>Pseudomonadota</taxon>
        <taxon>Alphaproteobacteria</taxon>
        <taxon>Acetobacterales</taxon>
        <taxon>Acetobacteraceae</taxon>
        <taxon>Acetobacter</taxon>
    </lineage>
</organism>
<gene>
    <name evidence="1" type="ORF">AD953_05015</name>
</gene>
<dbReference type="Proteomes" id="UP000075538">
    <property type="component" value="Unassembled WGS sequence"/>
</dbReference>
<dbReference type="GO" id="GO:0004519">
    <property type="term" value="F:endonuclease activity"/>
    <property type="evidence" value="ECO:0007669"/>
    <property type="project" value="InterPro"/>
</dbReference>